<name>A0A6A5KG19_9PLEO</name>
<keyword evidence="5" id="KW-1185">Reference proteome</keyword>
<organism evidence="4 5">
    <name type="scientific">Decorospora gaudefroyi</name>
    <dbReference type="NCBI Taxonomy" id="184978"/>
    <lineage>
        <taxon>Eukaryota</taxon>
        <taxon>Fungi</taxon>
        <taxon>Dikarya</taxon>
        <taxon>Ascomycota</taxon>
        <taxon>Pezizomycotina</taxon>
        <taxon>Dothideomycetes</taxon>
        <taxon>Pleosporomycetidae</taxon>
        <taxon>Pleosporales</taxon>
        <taxon>Pleosporineae</taxon>
        <taxon>Pleosporaceae</taxon>
        <taxon>Decorospora</taxon>
    </lineage>
</organism>
<gene>
    <name evidence="4" type="ORF">BDW02DRAFT_496935</name>
</gene>
<dbReference type="AlphaFoldDB" id="A0A6A5KG19"/>
<dbReference type="SMART" id="SM00248">
    <property type="entry name" value="ANK"/>
    <property type="match status" value="3"/>
</dbReference>
<dbReference type="InterPro" id="IPR036770">
    <property type="entry name" value="Ankyrin_rpt-contain_sf"/>
</dbReference>
<feature type="region of interest" description="Disordered" evidence="2">
    <location>
        <begin position="683"/>
        <end position="703"/>
    </location>
</feature>
<dbReference type="OrthoDB" id="62952at2759"/>
<dbReference type="InterPro" id="IPR027417">
    <property type="entry name" value="P-loop_NTPase"/>
</dbReference>
<sequence>AAFNQACLSLHEDQKTALGDIQGLRNLFEQLDSSNKKSNEDSLFRRGVKVLSPTLGVLGSSISLATPLAALDPVASNAFGIIQSVMTIAIGVCGAETQFQEQVEGMLKGIPIIERCNEIRDLRQSQNSLMFQVLVQIYKDLLDFYFEAMHILESDSFFVGLQKSRFRQKLPEIASSLAANTDQLDRLINVESYALIQKIDDDQSSIKSKYPAKVKQAEYYDSLRNRADEACKWIISSACFLEWLEDSNHGLQLSSGPSSKFCILFGDMGSGKSATASFVVDFLSSYPVFSGSLKPFVCSYYCKNDNETNKAESIYRSILSQVLKRMGSLKPRFMKWYKEAQSKNSLIDPTRDKKALRDFLVAVLQDLSGRLYLVLDGVDECDYENREHLLDFFEQFHEHRAPVHVFLSSRYDESLEERLPPGRRILRMEASLDRDYTIAAFHVNRFFKQRPEELKEVIISELAAQAEGSAIWLTMVLEYLRRPHREEEQIKRLLKHMPSPKSMSELYRKLLESATRENSEDEPIVECALETLAISGRLLTLDELRCAVTLRMEEENISCLSDLEACGLSSTGLQELINPFVSFAGHAGSPTVRLVHQSLKDLILSEALPDWGRDDSLKRVNTRQRQARLEQRQAKLHSSLLSCCIKYLLLDDLQEKDLFPEEHITLTASIDLGFFGSYNMDSDDHETNESRSASSQSRKRDLDPEQAGLGKFFTYAACYWTEHFKQCSSDALPNADDISKLCRHGSLILRNWMETYKRPSLTLSIQRHLNVEAYDELVASARFGSHAFLAKFLERRFDDKYIRKESPVEAVGWLTHFGDITGVKIMLQNESLGSKLRNGFFMCEMIATWKDSEALEKQATQLAWKEVFQILVRDYFDGDDSSSYDWANAILCLAARRGCLTLVEILFERASQEPRLAEALLQETPKESPYQSVGEAAFWDQPHVVRYLLTQTHVDISAHLHHRTSIDHRNVLHCAVRSNNPEIIRLLIKKHPSGVHEKTDSGDTPLQILAFNSAAKVDAVRALVEDGKADVNLGGGWYSPLRTAIRQKNVDVCRLLASHGAQVDDAITVDAETGLCRLSDGLEDVEAERRILEVLASASPRTVIL</sequence>
<feature type="domain" description="Nephrocystin 3-like N-terminal" evidence="3">
    <location>
        <begin position="230"/>
        <end position="410"/>
    </location>
</feature>
<accession>A0A6A5KG19</accession>
<proteinExistence type="predicted"/>
<dbReference type="InterPro" id="IPR002110">
    <property type="entry name" value="Ankyrin_rpt"/>
</dbReference>
<evidence type="ECO:0000256" key="2">
    <source>
        <dbReference type="SAM" id="MobiDB-lite"/>
    </source>
</evidence>
<dbReference type="Pfam" id="PF12796">
    <property type="entry name" value="Ank_2"/>
    <property type="match status" value="1"/>
</dbReference>
<evidence type="ECO:0000259" key="3">
    <source>
        <dbReference type="Pfam" id="PF24883"/>
    </source>
</evidence>
<dbReference type="Pfam" id="PF24883">
    <property type="entry name" value="NPHP3_N"/>
    <property type="match status" value="1"/>
</dbReference>
<dbReference type="EMBL" id="ML975293">
    <property type="protein sequence ID" value="KAF1835029.1"/>
    <property type="molecule type" value="Genomic_DNA"/>
</dbReference>
<feature type="non-terminal residue" evidence="4">
    <location>
        <position position="1"/>
    </location>
</feature>
<dbReference type="PANTHER" id="PTHR10039">
    <property type="entry name" value="AMELOGENIN"/>
    <property type="match status" value="1"/>
</dbReference>
<evidence type="ECO:0000256" key="1">
    <source>
        <dbReference type="ARBA" id="ARBA00022737"/>
    </source>
</evidence>
<evidence type="ECO:0000313" key="4">
    <source>
        <dbReference type="EMBL" id="KAF1835029.1"/>
    </source>
</evidence>
<dbReference type="Proteomes" id="UP000800040">
    <property type="component" value="Unassembled WGS sequence"/>
</dbReference>
<keyword evidence="1" id="KW-0677">Repeat</keyword>
<dbReference type="SUPFAM" id="SSF52540">
    <property type="entry name" value="P-loop containing nucleoside triphosphate hydrolases"/>
    <property type="match status" value="1"/>
</dbReference>
<dbReference type="Gene3D" id="1.25.40.20">
    <property type="entry name" value="Ankyrin repeat-containing domain"/>
    <property type="match status" value="1"/>
</dbReference>
<dbReference type="InterPro" id="IPR056884">
    <property type="entry name" value="NPHP3-like_N"/>
</dbReference>
<reference evidence="4" key="1">
    <citation type="submission" date="2020-01" db="EMBL/GenBank/DDBJ databases">
        <authorList>
            <consortium name="DOE Joint Genome Institute"/>
            <person name="Haridas S."/>
            <person name="Albert R."/>
            <person name="Binder M."/>
            <person name="Bloem J."/>
            <person name="Labutti K."/>
            <person name="Salamov A."/>
            <person name="Andreopoulos B."/>
            <person name="Baker S.E."/>
            <person name="Barry K."/>
            <person name="Bills G."/>
            <person name="Bluhm B.H."/>
            <person name="Cannon C."/>
            <person name="Castanera R."/>
            <person name="Culley D.E."/>
            <person name="Daum C."/>
            <person name="Ezra D."/>
            <person name="Gonzalez J.B."/>
            <person name="Henrissat B."/>
            <person name="Kuo A."/>
            <person name="Liang C."/>
            <person name="Lipzen A."/>
            <person name="Lutzoni F."/>
            <person name="Magnuson J."/>
            <person name="Mondo S."/>
            <person name="Nolan M."/>
            <person name="Ohm R."/>
            <person name="Pangilinan J."/>
            <person name="Park H.-J."/>
            <person name="Ramirez L."/>
            <person name="Alfaro M."/>
            <person name="Sun H."/>
            <person name="Tritt A."/>
            <person name="Yoshinaga Y."/>
            <person name="Zwiers L.-H."/>
            <person name="Turgeon B.G."/>
            <person name="Goodwin S.B."/>
            <person name="Spatafora J.W."/>
            <person name="Crous P.W."/>
            <person name="Grigoriev I.V."/>
        </authorList>
    </citation>
    <scope>NUCLEOTIDE SEQUENCE</scope>
    <source>
        <strain evidence="4">P77</strain>
    </source>
</reference>
<dbReference type="PANTHER" id="PTHR10039:SF10">
    <property type="entry name" value="NACHT DOMAIN-CONTAINING PROTEIN"/>
    <property type="match status" value="1"/>
</dbReference>
<evidence type="ECO:0000313" key="5">
    <source>
        <dbReference type="Proteomes" id="UP000800040"/>
    </source>
</evidence>
<protein>
    <recommendedName>
        <fullName evidence="3">Nephrocystin 3-like N-terminal domain-containing protein</fullName>
    </recommendedName>
</protein>
<dbReference type="SUPFAM" id="SSF48403">
    <property type="entry name" value="Ankyrin repeat"/>
    <property type="match status" value="1"/>
</dbReference>
<dbReference type="Gene3D" id="3.40.50.300">
    <property type="entry name" value="P-loop containing nucleotide triphosphate hydrolases"/>
    <property type="match status" value="1"/>
</dbReference>